<evidence type="ECO:0000256" key="3">
    <source>
        <dbReference type="ARBA" id="ARBA00023027"/>
    </source>
</evidence>
<reference evidence="6 7" key="1">
    <citation type="submission" date="2019-09" db="EMBL/GenBank/DDBJ databases">
        <title>Goodfellowia gen. nov., a new genus of the Pseudonocardineae related to Actinoalloteichus, containing Goodfellowia coeruleoviolacea gen. nov., comb. nov. gen. nov., comb. nov.</title>
        <authorList>
            <person name="Labeda D."/>
        </authorList>
    </citation>
    <scope>NUCLEOTIDE SEQUENCE [LARGE SCALE GENOMIC DNA]</scope>
    <source>
        <strain evidence="6 7">AN110305</strain>
    </source>
</reference>
<dbReference type="InterPro" id="IPR020904">
    <property type="entry name" value="Sc_DH/Rdtase_CS"/>
</dbReference>
<sequence>MPVPADVVVVTGAAGGMGSATARRLAAEGARLVLTDVRADDLAAIAAEFPADRVLAEPADVRDARQVKAVIDAGLARWGRVDGLLNTAGGPLPAGRPVWELTEDEWARTIEVNLTGSFNWIKAVAPPMIERRDGHILLVASGTGLRPGPNYADYAAAKAGVIGLTKAAAQDLGRHNVRVNALCPGLTPHEGNAAGAAAALERYRSQIALDRISTPEAFAEFACFLLRSQVISAQVMALDSKMVL</sequence>
<keyword evidence="7" id="KW-1185">Reference proteome</keyword>
<dbReference type="AlphaFoldDB" id="A0A5B2WNL8"/>
<gene>
    <name evidence="6" type="ORF">F0L68_35325</name>
</gene>
<dbReference type="PROSITE" id="PS00061">
    <property type="entry name" value="ADH_SHORT"/>
    <property type="match status" value="1"/>
</dbReference>
<dbReference type="OrthoDB" id="3542748at2"/>
<dbReference type="Gene3D" id="3.40.50.720">
    <property type="entry name" value="NAD(P)-binding Rossmann-like Domain"/>
    <property type="match status" value="1"/>
</dbReference>
<evidence type="ECO:0000256" key="4">
    <source>
        <dbReference type="RuleBase" id="RU000363"/>
    </source>
</evidence>
<dbReference type="Pfam" id="PF00106">
    <property type="entry name" value="adh_short"/>
    <property type="match status" value="1"/>
</dbReference>
<organism evidence="6 7">
    <name type="scientific">Solihabitans fulvus</name>
    <dbReference type="NCBI Taxonomy" id="1892852"/>
    <lineage>
        <taxon>Bacteria</taxon>
        <taxon>Bacillati</taxon>
        <taxon>Actinomycetota</taxon>
        <taxon>Actinomycetes</taxon>
        <taxon>Pseudonocardiales</taxon>
        <taxon>Pseudonocardiaceae</taxon>
        <taxon>Solihabitans</taxon>
    </lineage>
</organism>
<dbReference type="PANTHER" id="PTHR24321">
    <property type="entry name" value="DEHYDROGENASES, SHORT CHAIN"/>
    <property type="match status" value="1"/>
</dbReference>
<dbReference type="GO" id="GO:0016491">
    <property type="term" value="F:oxidoreductase activity"/>
    <property type="evidence" value="ECO:0007669"/>
    <property type="project" value="UniProtKB-KW"/>
</dbReference>
<evidence type="ECO:0000313" key="6">
    <source>
        <dbReference type="EMBL" id="KAA2252584.1"/>
    </source>
</evidence>
<dbReference type="Proteomes" id="UP000323454">
    <property type="component" value="Unassembled WGS sequence"/>
</dbReference>
<dbReference type="SMART" id="SM00822">
    <property type="entry name" value="PKS_KR"/>
    <property type="match status" value="1"/>
</dbReference>
<evidence type="ECO:0000256" key="1">
    <source>
        <dbReference type="ARBA" id="ARBA00006484"/>
    </source>
</evidence>
<name>A0A5B2WNL8_9PSEU</name>
<evidence type="ECO:0000256" key="2">
    <source>
        <dbReference type="ARBA" id="ARBA00023002"/>
    </source>
</evidence>
<dbReference type="FunFam" id="3.40.50.720:FF:000084">
    <property type="entry name" value="Short-chain dehydrogenase reductase"/>
    <property type="match status" value="1"/>
</dbReference>
<comment type="similarity">
    <text evidence="1 4">Belongs to the short-chain dehydrogenases/reductases (SDR) family.</text>
</comment>
<keyword evidence="2" id="KW-0560">Oxidoreductase</keyword>
<feature type="domain" description="Ketoreductase" evidence="5">
    <location>
        <begin position="6"/>
        <end position="185"/>
    </location>
</feature>
<evidence type="ECO:0000259" key="5">
    <source>
        <dbReference type="SMART" id="SM00822"/>
    </source>
</evidence>
<dbReference type="CDD" id="cd05233">
    <property type="entry name" value="SDR_c"/>
    <property type="match status" value="1"/>
</dbReference>
<dbReference type="PRINTS" id="PR00081">
    <property type="entry name" value="GDHRDH"/>
</dbReference>
<evidence type="ECO:0000313" key="7">
    <source>
        <dbReference type="Proteomes" id="UP000323454"/>
    </source>
</evidence>
<dbReference type="EMBL" id="VUOB01000074">
    <property type="protein sequence ID" value="KAA2252584.1"/>
    <property type="molecule type" value="Genomic_DNA"/>
</dbReference>
<dbReference type="PANTHER" id="PTHR24321:SF8">
    <property type="entry name" value="ESTRADIOL 17-BETA-DEHYDROGENASE 8-RELATED"/>
    <property type="match status" value="1"/>
</dbReference>
<accession>A0A5B2WNL8</accession>
<dbReference type="SUPFAM" id="SSF51735">
    <property type="entry name" value="NAD(P)-binding Rossmann-fold domains"/>
    <property type="match status" value="1"/>
</dbReference>
<dbReference type="PRINTS" id="PR00080">
    <property type="entry name" value="SDRFAMILY"/>
</dbReference>
<dbReference type="RefSeq" id="WP_149854241.1">
    <property type="nucleotide sequence ID" value="NZ_VUOB01000074.1"/>
</dbReference>
<proteinExistence type="inferred from homology"/>
<dbReference type="InterPro" id="IPR036291">
    <property type="entry name" value="NAD(P)-bd_dom_sf"/>
</dbReference>
<comment type="caution">
    <text evidence="6">The sequence shown here is derived from an EMBL/GenBank/DDBJ whole genome shotgun (WGS) entry which is preliminary data.</text>
</comment>
<reference evidence="6 7" key="2">
    <citation type="submission" date="2019-09" db="EMBL/GenBank/DDBJ databases">
        <authorList>
            <person name="Jin C."/>
        </authorList>
    </citation>
    <scope>NUCLEOTIDE SEQUENCE [LARGE SCALE GENOMIC DNA]</scope>
    <source>
        <strain evidence="6 7">AN110305</strain>
    </source>
</reference>
<keyword evidence="3" id="KW-0520">NAD</keyword>
<protein>
    <submittedName>
        <fullName evidence="6">SDR family oxidoreductase</fullName>
    </submittedName>
</protein>
<dbReference type="InterPro" id="IPR002347">
    <property type="entry name" value="SDR_fam"/>
</dbReference>
<dbReference type="InterPro" id="IPR057326">
    <property type="entry name" value="KR_dom"/>
</dbReference>